<dbReference type="Proteomes" id="UP000054928">
    <property type="component" value="Unassembled WGS sequence"/>
</dbReference>
<name>A0A0P1AQ98_PLAHL</name>
<organism evidence="1 2">
    <name type="scientific">Plasmopara halstedii</name>
    <name type="common">Downy mildew of sunflower</name>
    <dbReference type="NCBI Taxonomy" id="4781"/>
    <lineage>
        <taxon>Eukaryota</taxon>
        <taxon>Sar</taxon>
        <taxon>Stramenopiles</taxon>
        <taxon>Oomycota</taxon>
        <taxon>Peronosporomycetes</taxon>
        <taxon>Peronosporales</taxon>
        <taxon>Peronosporaceae</taxon>
        <taxon>Plasmopara</taxon>
    </lineage>
</organism>
<dbReference type="RefSeq" id="XP_024579871.1">
    <property type="nucleotide sequence ID" value="XM_024729500.1"/>
</dbReference>
<accession>A0A0P1AQ98</accession>
<reference evidence="2" key="1">
    <citation type="submission" date="2014-09" db="EMBL/GenBank/DDBJ databases">
        <authorList>
            <person name="Sharma Rahul"/>
            <person name="Thines Marco"/>
        </authorList>
    </citation>
    <scope>NUCLEOTIDE SEQUENCE [LARGE SCALE GENOMIC DNA]</scope>
</reference>
<dbReference type="EMBL" id="CCYD01000667">
    <property type="protein sequence ID" value="CEG43502.1"/>
    <property type="molecule type" value="Genomic_DNA"/>
</dbReference>
<dbReference type="GeneID" id="36408750"/>
<evidence type="ECO:0000313" key="2">
    <source>
        <dbReference type="Proteomes" id="UP000054928"/>
    </source>
</evidence>
<protein>
    <submittedName>
        <fullName evidence="1">Uncharacterized protein</fullName>
    </submittedName>
</protein>
<dbReference type="AlphaFoldDB" id="A0A0P1AQ98"/>
<proteinExistence type="predicted"/>
<keyword evidence="2" id="KW-1185">Reference proteome</keyword>
<sequence>MMWFDLSNESWCHLKRRKSTKSVVPLLVTTGIIDDTPRYRVLKNTAGAVANRSMMNSLALEIMSVLIRRLLRECELLTDIRTRSTKRRLGARITNFNVITAGLSWSNSDTLTNEPPVPGFDYVRHRLVVETKRNDVKMKISKYDMGFNHSSLRMAIREQLDETRSNFD</sequence>
<evidence type="ECO:0000313" key="1">
    <source>
        <dbReference type="EMBL" id="CEG43502.1"/>
    </source>
</evidence>